<evidence type="ECO:0000259" key="3">
    <source>
        <dbReference type="PROSITE" id="PS50887"/>
    </source>
</evidence>
<feature type="transmembrane region" description="Helical" evidence="2">
    <location>
        <begin position="69"/>
        <end position="90"/>
    </location>
</feature>
<feature type="region of interest" description="Disordered" evidence="1">
    <location>
        <begin position="1"/>
        <end position="30"/>
    </location>
</feature>
<dbReference type="CDD" id="cd01949">
    <property type="entry name" value="GGDEF"/>
    <property type="match status" value="1"/>
</dbReference>
<dbReference type="Gene3D" id="3.30.70.270">
    <property type="match status" value="1"/>
</dbReference>
<dbReference type="GO" id="GO:0052621">
    <property type="term" value="F:diguanylate cyclase activity"/>
    <property type="evidence" value="ECO:0007669"/>
    <property type="project" value="TreeGrafter"/>
</dbReference>
<evidence type="ECO:0000313" key="4">
    <source>
        <dbReference type="EMBL" id="GEM42264.1"/>
    </source>
</evidence>
<feature type="transmembrane region" description="Helical" evidence="2">
    <location>
        <begin position="204"/>
        <end position="227"/>
    </location>
</feature>
<dbReference type="RefSeq" id="WP_147139760.1">
    <property type="nucleotide sequence ID" value="NZ_BJXA01000066.1"/>
</dbReference>
<dbReference type="EMBL" id="BJXA01000066">
    <property type="protein sequence ID" value="GEM42264.1"/>
    <property type="molecule type" value="Genomic_DNA"/>
</dbReference>
<dbReference type="InterPro" id="IPR000160">
    <property type="entry name" value="GGDEF_dom"/>
</dbReference>
<protein>
    <recommendedName>
        <fullName evidence="3">GGDEF domain-containing protein</fullName>
    </recommendedName>
</protein>
<dbReference type="NCBIfam" id="TIGR00254">
    <property type="entry name" value="GGDEF"/>
    <property type="match status" value="1"/>
</dbReference>
<dbReference type="PANTHER" id="PTHR45138:SF9">
    <property type="entry name" value="DIGUANYLATE CYCLASE DGCM-RELATED"/>
    <property type="match status" value="1"/>
</dbReference>
<keyword evidence="2" id="KW-0472">Membrane</keyword>
<name>A0A511MNT8_9NOCA</name>
<dbReference type="Proteomes" id="UP000321424">
    <property type="component" value="Unassembled WGS sequence"/>
</dbReference>
<comment type="caution">
    <text evidence="4">The sequence shown here is derived from an EMBL/GenBank/DDBJ whole genome shotgun (WGS) entry which is preliminary data.</text>
</comment>
<proteinExistence type="predicted"/>
<feature type="transmembrane region" description="Helical" evidence="2">
    <location>
        <begin position="176"/>
        <end position="197"/>
    </location>
</feature>
<dbReference type="GO" id="GO:0043709">
    <property type="term" value="P:cell adhesion involved in single-species biofilm formation"/>
    <property type="evidence" value="ECO:0007669"/>
    <property type="project" value="TreeGrafter"/>
</dbReference>
<reference evidence="4 5" key="1">
    <citation type="submission" date="2019-07" db="EMBL/GenBank/DDBJ databases">
        <title>Whole genome shotgun sequence of Nocardia ninae NBRC 108245.</title>
        <authorList>
            <person name="Hosoyama A."/>
            <person name="Uohara A."/>
            <person name="Ohji S."/>
            <person name="Ichikawa N."/>
        </authorList>
    </citation>
    <scope>NUCLEOTIDE SEQUENCE [LARGE SCALE GENOMIC DNA]</scope>
    <source>
        <strain evidence="4 5">NBRC 108245</strain>
    </source>
</reference>
<evidence type="ECO:0000313" key="5">
    <source>
        <dbReference type="Proteomes" id="UP000321424"/>
    </source>
</evidence>
<dbReference type="GO" id="GO:0005886">
    <property type="term" value="C:plasma membrane"/>
    <property type="evidence" value="ECO:0007669"/>
    <property type="project" value="TreeGrafter"/>
</dbReference>
<dbReference type="GO" id="GO:1902201">
    <property type="term" value="P:negative regulation of bacterial-type flagellum-dependent cell motility"/>
    <property type="evidence" value="ECO:0007669"/>
    <property type="project" value="TreeGrafter"/>
</dbReference>
<gene>
    <name evidence="4" type="ORF">NN4_67830</name>
</gene>
<keyword evidence="5" id="KW-1185">Reference proteome</keyword>
<feature type="transmembrane region" description="Helical" evidence="2">
    <location>
        <begin position="127"/>
        <end position="146"/>
    </location>
</feature>
<dbReference type="InterPro" id="IPR050469">
    <property type="entry name" value="Diguanylate_Cyclase"/>
</dbReference>
<keyword evidence="2" id="KW-0812">Transmembrane</keyword>
<accession>A0A511MNT8</accession>
<evidence type="ECO:0000256" key="1">
    <source>
        <dbReference type="SAM" id="MobiDB-lite"/>
    </source>
</evidence>
<dbReference type="AlphaFoldDB" id="A0A511MNT8"/>
<dbReference type="SMART" id="SM00267">
    <property type="entry name" value="GGDEF"/>
    <property type="match status" value="1"/>
</dbReference>
<keyword evidence="2" id="KW-1133">Transmembrane helix</keyword>
<dbReference type="Pfam" id="PF00990">
    <property type="entry name" value="GGDEF"/>
    <property type="match status" value="1"/>
</dbReference>
<dbReference type="SUPFAM" id="SSF55073">
    <property type="entry name" value="Nucleotide cyclase"/>
    <property type="match status" value="1"/>
</dbReference>
<feature type="domain" description="GGDEF" evidence="3">
    <location>
        <begin position="259"/>
        <end position="393"/>
    </location>
</feature>
<dbReference type="PROSITE" id="PS50887">
    <property type="entry name" value="GGDEF"/>
    <property type="match status" value="1"/>
</dbReference>
<feature type="transmembrane region" description="Helical" evidence="2">
    <location>
        <begin position="102"/>
        <end position="121"/>
    </location>
</feature>
<dbReference type="OrthoDB" id="23692at2"/>
<evidence type="ECO:0000256" key="2">
    <source>
        <dbReference type="SAM" id="Phobius"/>
    </source>
</evidence>
<dbReference type="InterPro" id="IPR043128">
    <property type="entry name" value="Rev_trsase/Diguanyl_cyclase"/>
</dbReference>
<organism evidence="4 5">
    <name type="scientific">Nocardia ninae NBRC 108245</name>
    <dbReference type="NCBI Taxonomy" id="1210091"/>
    <lineage>
        <taxon>Bacteria</taxon>
        <taxon>Bacillati</taxon>
        <taxon>Actinomycetota</taxon>
        <taxon>Actinomycetes</taxon>
        <taxon>Mycobacteriales</taxon>
        <taxon>Nocardiaceae</taxon>
        <taxon>Nocardia</taxon>
    </lineage>
</organism>
<dbReference type="InterPro" id="IPR029787">
    <property type="entry name" value="Nucleotide_cyclase"/>
</dbReference>
<dbReference type="PANTHER" id="PTHR45138">
    <property type="entry name" value="REGULATORY COMPONENTS OF SENSORY TRANSDUCTION SYSTEM"/>
    <property type="match status" value="1"/>
</dbReference>
<feature type="compositionally biased region" description="Basic and acidic residues" evidence="1">
    <location>
        <begin position="18"/>
        <end position="30"/>
    </location>
</feature>
<sequence length="408" mass="43842">MRFERYEAAVDAEDESNERDNRGTALGEAERKRGAAMSSYLRLLRDWWRDGVDYRWVVNALADRSALGVVKFAIGLCGLATPLISVLVVTSSAGPQSMFGRTVLWCIVALAAVWVVRWWWLPWPNRVESLTLCLIGDVCITVVCVLSPGYVVRSVGMMLLLIVGIYVSAFHSPQVLAAHTAWSLASAVVLSIPLFGVGDAASAVIMILGMVAATVVPPGLQFCYWMLRTDMLSDPLTTLLSRRGFEYHSAMVVGGAGPVPVCVMMVDLDRFKAVNDTFGHAAGDEVLVCTADRLQHAAPARSIVSRLGGEEFAVVARLPAPNAVDAAERLRAAVAEPVGSISVTASIGIAVADAGADGYSRSRQLVQDLIRCADSAMYQAKQRGGNTVVVEHITALQGIDNHDSTRQV</sequence>